<proteinExistence type="predicted"/>
<evidence type="ECO:0000313" key="2">
    <source>
        <dbReference type="Proteomes" id="UP001497700"/>
    </source>
</evidence>
<dbReference type="EMBL" id="MU393448">
    <property type="protein sequence ID" value="KAI4867346.1"/>
    <property type="molecule type" value="Genomic_DNA"/>
</dbReference>
<reference evidence="1 2" key="1">
    <citation type="journal article" date="2022" name="New Phytol.">
        <title>Ecological generalism drives hyperdiversity of secondary metabolite gene clusters in xylarialean endophytes.</title>
        <authorList>
            <person name="Franco M.E.E."/>
            <person name="Wisecaver J.H."/>
            <person name="Arnold A.E."/>
            <person name="Ju Y.M."/>
            <person name="Slot J.C."/>
            <person name="Ahrendt S."/>
            <person name="Moore L.P."/>
            <person name="Eastman K.E."/>
            <person name="Scott K."/>
            <person name="Konkel Z."/>
            <person name="Mondo S.J."/>
            <person name="Kuo A."/>
            <person name="Hayes R.D."/>
            <person name="Haridas S."/>
            <person name="Andreopoulos B."/>
            <person name="Riley R."/>
            <person name="LaButti K."/>
            <person name="Pangilinan J."/>
            <person name="Lipzen A."/>
            <person name="Amirebrahimi M."/>
            <person name="Yan J."/>
            <person name="Adam C."/>
            <person name="Keymanesh K."/>
            <person name="Ng V."/>
            <person name="Louie K."/>
            <person name="Northen T."/>
            <person name="Drula E."/>
            <person name="Henrissat B."/>
            <person name="Hsieh H.M."/>
            <person name="Youens-Clark K."/>
            <person name="Lutzoni F."/>
            <person name="Miadlikowska J."/>
            <person name="Eastwood D.C."/>
            <person name="Hamelin R.C."/>
            <person name="Grigoriev I.V."/>
            <person name="U'Ren J.M."/>
        </authorList>
    </citation>
    <scope>NUCLEOTIDE SEQUENCE [LARGE SCALE GENOMIC DNA]</scope>
    <source>
        <strain evidence="1 2">CBS 119005</strain>
    </source>
</reference>
<sequence length="187" mass="20559">MLGPHARRSCSLAIGAARRSCPVCICYAVLCLSTPRYQGHSGWGATVRHYRVGLHSRPVPLLSCAAAAFLCFTGMNNCHIFSSSALGPARELFALLTAHCLPLPCCFWATLQWPSCWVATNLWECLREIENVRLAIGRQRSDVRSWVARELRENRTGLPKLEPSPAALRPGVNVQPLQGGALIQLIQ</sequence>
<gene>
    <name evidence="1" type="ORF">F4820DRAFT_413952</name>
</gene>
<accession>A0ACB9Z742</accession>
<keyword evidence="2" id="KW-1185">Reference proteome</keyword>
<dbReference type="Proteomes" id="UP001497700">
    <property type="component" value="Unassembled WGS sequence"/>
</dbReference>
<protein>
    <submittedName>
        <fullName evidence="1">Uncharacterized protein</fullName>
    </submittedName>
</protein>
<name>A0ACB9Z742_9PEZI</name>
<comment type="caution">
    <text evidence="1">The sequence shown here is derived from an EMBL/GenBank/DDBJ whole genome shotgun (WGS) entry which is preliminary data.</text>
</comment>
<evidence type="ECO:0000313" key="1">
    <source>
        <dbReference type="EMBL" id="KAI4867346.1"/>
    </source>
</evidence>
<organism evidence="1 2">
    <name type="scientific">Hypoxylon rubiginosum</name>
    <dbReference type="NCBI Taxonomy" id="110542"/>
    <lineage>
        <taxon>Eukaryota</taxon>
        <taxon>Fungi</taxon>
        <taxon>Dikarya</taxon>
        <taxon>Ascomycota</taxon>
        <taxon>Pezizomycotina</taxon>
        <taxon>Sordariomycetes</taxon>
        <taxon>Xylariomycetidae</taxon>
        <taxon>Xylariales</taxon>
        <taxon>Hypoxylaceae</taxon>
        <taxon>Hypoxylon</taxon>
    </lineage>
</organism>